<dbReference type="PANTHER" id="PTHR21531">
    <property type="entry name" value="LOW-TEMPERATURE VIABILITY PROTEIN LTV1-RELATED"/>
    <property type="match status" value="1"/>
</dbReference>
<reference evidence="3 4" key="1">
    <citation type="journal article" date="2019" name="Nat. Plants">
        <title>Genome sequencing of Musa balbisiana reveals subgenome evolution and function divergence in polyploid bananas.</title>
        <authorList>
            <person name="Yao X."/>
        </authorList>
    </citation>
    <scope>NUCLEOTIDE SEQUENCE [LARGE SCALE GENOMIC DNA]</scope>
    <source>
        <strain evidence="4">cv. DH-PKW</strain>
        <tissue evidence="3">Leaves</tissue>
    </source>
</reference>
<evidence type="ECO:0008006" key="5">
    <source>
        <dbReference type="Google" id="ProtNLM"/>
    </source>
</evidence>
<proteinExistence type="inferred from homology"/>
<dbReference type="AlphaFoldDB" id="A0A4S8J1I3"/>
<feature type="region of interest" description="Disordered" evidence="2">
    <location>
        <begin position="551"/>
        <end position="592"/>
    </location>
</feature>
<evidence type="ECO:0000313" key="4">
    <source>
        <dbReference type="Proteomes" id="UP000317650"/>
    </source>
</evidence>
<gene>
    <name evidence="3" type="ORF">C4D60_Mb11t00290</name>
</gene>
<comment type="caution">
    <text evidence="3">The sequence shown here is derived from an EMBL/GenBank/DDBJ whole genome shotgun (WGS) entry which is preliminary data.</text>
</comment>
<comment type="similarity">
    <text evidence="1">Belongs to the LTV1 family.</text>
</comment>
<evidence type="ECO:0000256" key="1">
    <source>
        <dbReference type="ARBA" id="ARBA00009078"/>
    </source>
</evidence>
<dbReference type="STRING" id="52838.A0A4S8J1I3"/>
<protein>
    <recommendedName>
        <fullName evidence="5">Protein LTV1 homolog</fullName>
    </recommendedName>
</protein>
<dbReference type="GO" id="GO:0042274">
    <property type="term" value="P:ribosomal small subunit biogenesis"/>
    <property type="evidence" value="ECO:0007669"/>
    <property type="project" value="InterPro"/>
</dbReference>
<dbReference type="InterPro" id="IPR007307">
    <property type="entry name" value="Ltv1"/>
</dbReference>
<evidence type="ECO:0000313" key="3">
    <source>
        <dbReference type="EMBL" id="THU54839.1"/>
    </source>
</evidence>
<accession>A0A4S8J1I3</accession>
<name>A0A4S8J1I3_MUSBA</name>
<dbReference type="GO" id="GO:0005829">
    <property type="term" value="C:cytosol"/>
    <property type="evidence" value="ECO:0007669"/>
    <property type="project" value="TreeGrafter"/>
</dbReference>
<evidence type="ECO:0000256" key="2">
    <source>
        <dbReference type="SAM" id="MobiDB-lite"/>
    </source>
</evidence>
<dbReference type="PANTHER" id="PTHR21531:SF0">
    <property type="entry name" value="PROTEIN LTV1 HOMOLOG"/>
    <property type="match status" value="1"/>
</dbReference>
<dbReference type="Proteomes" id="UP000317650">
    <property type="component" value="Chromosome 11"/>
</dbReference>
<dbReference type="EMBL" id="PYDT01000007">
    <property type="protein sequence ID" value="THU54839.1"/>
    <property type="molecule type" value="Genomic_DNA"/>
</dbReference>
<dbReference type="GO" id="GO:0030688">
    <property type="term" value="C:preribosome, small subunit precursor"/>
    <property type="evidence" value="ECO:0007669"/>
    <property type="project" value="TreeGrafter"/>
</dbReference>
<dbReference type="GO" id="GO:0000056">
    <property type="term" value="P:ribosomal small subunit export from nucleus"/>
    <property type="evidence" value="ECO:0007669"/>
    <property type="project" value="TreeGrafter"/>
</dbReference>
<feature type="compositionally biased region" description="Basic and acidic residues" evidence="2">
    <location>
        <begin position="569"/>
        <end position="590"/>
    </location>
</feature>
<dbReference type="GO" id="GO:0005634">
    <property type="term" value="C:nucleus"/>
    <property type="evidence" value="ECO:0007669"/>
    <property type="project" value="TreeGrafter"/>
</dbReference>
<feature type="region of interest" description="Disordered" evidence="2">
    <location>
        <begin position="497"/>
        <end position="522"/>
    </location>
</feature>
<organism evidence="3 4">
    <name type="scientific">Musa balbisiana</name>
    <name type="common">Banana</name>
    <dbReference type="NCBI Taxonomy" id="52838"/>
    <lineage>
        <taxon>Eukaryota</taxon>
        <taxon>Viridiplantae</taxon>
        <taxon>Streptophyta</taxon>
        <taxon>Embryophyta</taxon>
        <taxon>Tracheophyta</taxon>
        <taxon>Spermatophyta</taxon>
        <taxon>Magnoliopsida</taxon>
        <taxon>Liliopsida</taxon>
        <taxon>Zingiberales</taxon>
        <taxon>Musaceae</taxon>
        <taxon>Musa</taxon>
    </lineage>
</organism>
<keyword evidence="4" id="KW-1185">Reference proteome</keyword>
<sequence>MDPVKWVGAWADPVRGDTHAPSDPAQNLLKPYNFRTTLFREEESVPRRRCNLCPRLIVPRSLRALRVDMGKKKKFIDKKKSATFHLLARDTAACPASFSADGEPTTDRVFVRVDNNPFPCSGFLGDDDDDYGRGRCDPDDDPNSIFADAPGNTDEEEVFVSSPPPWVSARATRFGKEGLLPDHVKKEILELGLPDDGYNYLVHLREIKNAGGGSSYFHNPKAKLDRLQLDVKAYDASRLRIDSEVRDDTDRDMVHAVALNTRAVKVQKAVDPDVLRLLDDSDLSRFGSDVEDLEEDFVVKANLPERDEEKADEVEQEGEEVVYGRDDKAGRAEEVGVVKDGLLQQQEQEDAAAELEQNGKRVLRSDEKPRVRRLLDEQFDLLTLREYDNDSDSDDVPYIDTERELLNSKLHDALKEFALDDLELQGKYGVPGSTKHGHQEVANGTELDESAEVIHKCAEYAERYLNESEYDEMVFVEESSDESEAWDCETIVSTYSNLDNHPGRIQAPENPERKLPRIFPGDSTTKNNVIALRGKEKLPVDYLPNKRRTAEKVKTSVVLSSEKPKKRPHSQESKEEKKERKAAIKEERREARKAKKELRGLYKFEAQRAQKVVAVSGPSSMRIL</sequence>